<evidence type="ECO:0000313" key="2">
    <source>
        <dbReference type="Proteomes" id="UP000235005"/>
    </source>
</evidence>
<dbReference type="Proteomes" id="UP000235005">
    <property type="component" value="Unassembled WGS sequence"/>
</dbReference>
<dbReference type="Gene3D" id="3.30.530.20">
    <property type="match status" value="1"/>
</dbReference>
<evidence type="ECO:0000313" key="1">
    <source>
        <dbReference type="EMBL" id="PLW67598.1"/>
    </source>
</evidence>
<dbReference type="EMBL" id="PKUS01000027">
    <property type="protein sequence ID" value="PLW67598.1"/>
    <property type="molecule type" value="Genomic_DNA"/>
</dbReference>
<dbReference type="AlphaFoldDB" id="A0A2N5WZE9"/>
<organism evidence="1 2">
    <name type="scientific">Pseudohalioglobus lutimaris</name>
    <dbReference type="NCBI Taxonomy" id="1737061"/>
    <lineage>
        <taxon>Bacteria</taxon>
        <taxon>Pseudomonadati</taxon>
        <taxon>Pseudomonadota</taxon>
        <taxon>Gammaproteobacteria</taxon>
        <taxon>Cellvibrionales</taxon>
        <taxon>Halieaceae</taxon>
        <taxon>Pseudohalioglobus</taxon>
    </lineage>
</organism>
<dbReference type="OrthoDB" id="5735806at2"/>
<protein>
    <submittedName>
        <fullName evidence="1">SRPBCC family protein</fullName>
    </submittedName>
</protein>
<dbReference type="RefSeq" id="WP_075998878.1">
    <property type="nucleotide sequence ID" value="NZ_PKUS01000027.1"/>
</dbReference>
<sequence length="178" mass="19621">MSAGAAVQREEVSVLVNLPVEESWERLQDFSQAHCYVPKLTKTQIVSAQRHGEGAHRRVYSGKRYLEETITDWYPGSGFVIRLHKGDRAMPPFRSAEFEYTISCSGAMQTQVRLSMRIEMPGGAVGRFLAGKLIMPVVRQNLIQVAAGLKHFYETGEPANNGDRARLAGAVRVASAGS</sequence>
<dbReference type="SUPFAM" id="SSF55961">
    <property type="entry name" value="Bet v1-like"/>
    <property type="match status" value="1"/>
</dbReference>
<proteinExistence type="predicted"/>
<name>A0A2N5WZE9_9GAMM</name>
<dbReference type="InterPro" id="IPR019587">
    <property type="entry name" value="Polyketide_cyclase/dehydratase"/>
</dbReference>
<accession>A0A2N5WZE9</accession>
<dbReference type="InterPro" id="IPR023393">
    <property type="entry name" value="START-like_dom_sf"/>
</dbReference>
<dbReference type="CDD" id="cd07812">
    <property type="entry name" value="SRPBCC"/>
    <property type="match status" value="1"/>
</dbReference>
<dbReference type="Pfam" id="PF10604">
    <property type="entry name" value="Polyketide_cyc2"/>
    <property type="match status" value="1"/>
</dbReference>
<keyword evidence="2" id="KW-1185">Reference proteome</keyword>
<reference evidence="1 2" key="1">
    <citation type="submission" date="2018-01" db="EMBL/GenBank/DDBJ databases">
        <title>The draft genome sequence of Halioglobus lutimaris HF004.</title>
        <authorList>
            <person name="Du Z.-J."/>
            <person name="Shi M.-J."/>
        </authorList>
    </citation>
    <scope>NUCLEOTIDE SEQUENCE [LARGE SCALE GENOMIC DNA]</scope>
    <source>
        <strain evidence="1 2">HF004</strain>
    </source>
</reference>
<gene>
    <name evidence="1" type="ORF">C0039_16305</name>
</gene>
<comment type="caution">
    <text evidence="1">The sequence shown here is derived from an EMBL/GenBank/DDBJ whole genome shotgun (WGS) entry which is preliminary data.</text>
</comment>